<reference evidence="1" key="1">
    <citation type="submission" date="2019-06" db="EMBL/GenBank/DDBJ databases">
        <authorList>
            <consortium name="Wellcome Sanger Institute Data Sharing"/>
        </authorList>
    </citation>
    <scope>NUCLEOTIDE SEQUENCE [LARGE SCALE GENOMIC DNA]</scope>
</reference>
<reference evidence="1" key="3">
    <citation type="submission" date="2025-09" db="UniProtKB">
        <authorList>
            <consortium name="Ensembl"/>
        </authorList>
    </citation>
    <scope>IDENTIFICATION</scope>
</reference>
<evidence type="ECO:0008006" key="3">
    <source>
        <dbReference type="Google" id="ProtNLM"/>
    </source>
</evidence>
<dbReference type="Ensembl" id="ENSSFAT00005004914.1">
    <property type="protein sequence ID" value="ENSSFAP00005004623.1"/>
    <property type="gene ID" value="ENSSFAG00005003044.1"/>
</dbReference>
<dbReference type="FunCoup" id="A0A672FE57">
    <property type="interactions" value="12"/>
</dbReference>
<reference evidence="1" key="2">
    <citation type="submission" date="2025-08" db="UniProtKB">
        <authorList>
            <consortium name="Ensembl"/>
        </authorList>
    </citation>
    <scope>IDENTIFICATION</scope>
</reference>
<evidence type="ECO:0000313" key="2">
    <source>
        <dbReference type="Proteomes" id="UP000472267"/>
    </source>
</evidence>
<evidence type="ECO:0000313" key="1">
    <source>
        <dbReference type="Ensembl" id="ENSSFAP00005004623.1"/>
    </source>
</evidence>
<dbReference type="OMA" id="FADTYYE"/>
<keyword evidence="2" id="KW-1185">Reference proteome</keyword>
<name>A0A672FE57_SALFA</name>
<sequence>MCLTDERRSSFLSACGPLLAQTPAPAQPDPPGLLQRLAESARNAKAKIQHFGEMARGFADTYYEDHIQPVAGDYVDWASQKSRSALPKLKTAGSNIFVMSLSIV</sequence>
<protein>
    <recommendedName>
        <fullName evidence="3">Apolipoprotein C-IV</fullName>
    </recommendedName>
</protein>
<dbReference type="AlphaFoldDB" id="A0A672FE57"/>
<accession>A0A672FE57</accession>
<dbReference type="Proteomes" id="UP000472267">
    <property type="component" value="Chromosome 11"/>
</dbReference>
<organism evidence="1 2">
    <name type="scientific">Salarias fasciatus</name>
    <name type="common">Jewelled blenny</name>
    <name type="synonym">Blennius fasciatus</name>
    <dbReference type="NCBI Taxonomy" id="181472"/>
    <lineage>
        <taxon>Eukaryota</taxon>
        <taxon>Metazoa</taxon>
        <taxon>Chordata</taxon>
        <taxon>Craniata</taxon>
        <taxon>Vertebrata</taxon>
        <taxon>Euteleostomi</taxon>
        <taxon>Actinopterygii</taxon>
        <taxon>Neopterygii</taxon>
        <taxon>Teleostei</taxon>
        <taxon>Neoteleostei</taxon>
        <taxon>Acanthomorphata</taxon>
        <taxon>Ovalentaria</taxon>
        <taxon>Blenniimorphae</taxon>
        <taxon>Blenniiformes</taxon>
        <taxon>Blennioidei</taxon>
        <taxon>Blenniidae</taxon>
        <taxon>Salariinae</taxon>
        <taxon>Salarias</taxon>
    </lineage>
</organism>
<dbReference type="InParanoid" id="A0A672FE57"/>
<proteinExistence type="predicted"/>